<evidence type="ECO:0000313" key="3">
    <source>
        <dbReference type="Proteomes" id="UP000223060"/>
    </source>
</evidence>
<reference evidence="3" key="1">
    <citation type="submission" date="2015-03" db="EMBL/GenBank/DDBJ databases">
        <authorList>
            <person name="Ferrari E."/>
            <person name="Walter M.C."/>
            <person name="Huptas C."/>
            <person name="Scherer S."/>
            <person name="Mueller-Herbst S."/>
        </authorList>
    </citation>
    <scope>NUCLEOTIDE SEQUENCE [LARGE SCALE GENOMIC DNA]</scope>
    <source>
        <strain evidence="3">LWP01</strain>
    </source>
</reference>
<dbReference type="Proteomes" id="UP000223060">
    <property type="component" value="Chromosome"/>
</dbReference>
<name>A0A1S7FTA4_9LIST</name>
<organism evidence="2 3">
    <name type="scientific">Listeria weihenstephanensis</name>
    <dbReference type="NCBI Taxonomy" id="1006155"/>
    <lineage>
        <taxon>Bacteria</taxon>
        <taxon>Bacillati</taxon>
        <taxon>Bacillota</taxon>
        <taxon>Bacilli</taxon>
        <taxon>Bacillales</taxon>
        <taxon>Listeriaceae</taxon>
        <taxon>Listeria</taxon>
    </lineage>
</organism>
<dbReference type="InterPro" id="IPR037883">
    <property type="entry name" value="Knr4/Smi1-like_sf"/>
</dbReference>
<proteinExistence type="predicted"/>
<dbReference type="Pfam" id="PF09346">
    <property type="entry name" value="SMI1_KNR4"/>
    <property type="match status" value="1"/>
</dbReference>
<feature type="domain" description="Knr4/Smi1-like" evidence="1">
    <location>
        <begin position="10"/>
        <end position="133"/>
    </location>
</feature>
<dbReference type="InterPro" id="IPR018958">
    <property type="entry name" value="Knr4/Smi1-like_dom"/>
</dbReference>
<protein>
    <recommendedName>
        <fullName evidence="1">Knr4/Smi1-like domain-containing protein</fullName>
    </recommendedName>
</protein>
<dbReference type="EMBL" id="CP011102">
    <property type="protein sequence ID" value="AQY50664.1"/>
    <property type="molecule type" value="Genomic_DNA"/>
</dbReference>
<dbReference type="Gene3D" id="3.40.1580.10">
    <property type="entry name" value="SMI1/KNR4-like"/>
    <property type="match status" value="1"/>
</dbReference>
<dbReference type="AlphaFoldDB" id="A0A1S7FTA4"/>
<sequence>MNIWLLGTAPASDEQIAAWENEHDLTLPSGYKELVRVHNGGLLKKNHFPVTEPTSYGLTDAEIYSLAGLDGLQLHIPEEQDVDLPGTQVYFHQDGHRYIGLDYQMAEPCVIYVDFETLQTLVVAENFDQFIARLYFSPFDVDAAPNYPLEKLEQMLAMANVAKTLEILQLLEDREEKDWYFMQIEALLHSEESPYQQIGVTLLENQIYYFRRKLDAKRVVSMLEWLESQHFWPEKVAELRKEWED</sequence>
<gene>
    <name evidence="2" type="ORF">UE46_06220</name>
</gene>
<accession>A0A1S7FTA4</accession>
<dbReference type="KEGG" id="lwi:UE46_06220"/>
<dbReference type="RefSeq" id="WP_036062619.1">
    <property type="nucleotide sequence ID" value="NZ_CP011102.1"/>
</dbReference>
<dbReference type="SMART" id="SM00860">
    <property type="entry name" value="SMI1_KNR4"/>
    <property type="match status" value="1"/>
</dbReference>
<keyword evidence="3" id="KW-1185">Reference proteome</keyword>
<evidence type="ECO:0000313" key="2">
    <source>
        <dbReference type="EMBL" id="AQY50664.1"/>
    </source>
</evidence>
<dbReference type="SUPFAM" id="SSF160631">
    <property type="entry name" value="SMI1/KNR4-like"/>
    <property type="match status" value="1"/>
</dbReference>
<evidence type="ECO:0000259" key="1">
    <source>
        <dbReference type="SMART" id="SM00860"/>
    </source>
</evidence>